<dbReference type="Proteomes" id="UP000234667">
    <property type="component" value="Unassembled WGS sequence"/>
</dbReference>
<accession>A0A2J5Q444</accession>
<name>A0A2J5Q444_9ENTR</name>
<evidence type="ECO:0000313" key="2">
    <source>
        <dbReference type="Proteomes" id="UP000234667"/>
    </source>
</evidence>
<dbReference type="EMBL" id="PIDR01000124">
    <property type="protein sequence ID" value="PLO73071.1"/>
    <property type="molecule type" value="Genomic_DNA"/>
</dbReference>
<reference evidence="1 2" key="1">
    <citation type="submission" date="2017-11" db="EMBL/GenBank/DDBJ databases">
        <authorList>
            <person name="Han C.G."/>
        </authorList>
    </citation>
    <scope>NUCLEOTIDE SEQUENCE [LARGE SCALE GENOMIC DNA]</scope>
    <source>
        <strain evidence="1 2">A10</strain>
    </source>
</reference>
<evidence type="ECO:0000313" key="1">
    <source>
        <dbReference type="EMBL" id="PLO73071.1"/>
    </source>
</evidence>
<organism evidence="1 2">
    <name type="scientific">Klebsiella michiganensis</name>
    <dbReference type="NCBI Taxonomy" id="1134687"/>
    <lineage>
        <taxon>Bacteria</taxon>
        <taxon>Pseudomonadati</taxon>
        <taxon>Pseudomonadota</taxon>
        <taxon>Gammaproteobacteria</taxon>
        <taxon>Enterobacterales</taxon>
        <taxon>Enterobacteriaceae</taxon>
        <taxon>Klebsiella/Raoultella group</taxon>
        <taxon>Klebsiella</taxon>
    </lineage>
</organism>
<evidence type="ECO:0008006" key="3">
    <source>
        <dbReference type="Google" id="ProtNLM"/>
    </source>
</evidence>
<proteinExistence type="predicted"/>
<dbReference type="AlphaFoldDB" id="A0A2J5Q444"/>
<gene>
    <name evidence="1" type="ORF">CWN49_06485</name>
</gene>
<protein>
    <recommendedName>
        <fullName evidence="3">Lipoprotein</fullName>
    </recommendedName>
</protein>
<comment type="caution">
    <text evidence="1">The sequence shown here is derived from an EMBL/GenBank/DDBJ whole genome shotgun (WGS) entry which is preliminary data.</text>
</comment>
<sequence length="127" mass="13988">MKKLIVLALSILVLAGCKPGEEKAIDIAKKEVAADMKDPDSSKFRYLRFVKAGEKDGLVGGFVCGEINSKNSYGAYAGYSKFQLALTMKSKGFFSKGVSYTIDDKKIYKTLIGPDLDFYYKVCGQDE</sequence>
<dbReference type="PROSITE" id="PS51257">
    <property type="entry name" value="PROKAR_LIPOPROTEIN"/>
    <property type="match status" value="1"/>
</dbReference>
<dbReference type="RefSeq" id="WP_049101100.1">
    <property type="nucleotide sequence ID" value="NZ_CABGWQ010000013.1"/>
</dbReference>
<reference evidence="1 2" key="2">
    <citation type="submission" date="2018-01" db="EMBL/GenBank/DDBJ databases">
        <title>Genomic study of Klebsiella pneumoniae.</title>
        <authorList>
            <person name="Yang Y."/>
            <person name="Bicalho R."/>
        </authorList>
    </citation>
    <scope>NUCLEOTIDE SEQUENCE [LARGE SCALE GENOMIC DNA]</scope>
    <source>
        <strain evidence="1 2">A10</strain>
    </source>
</reference>